<dbReference type="Proteomes" id="UP000237025">
    <property type="component" value="Unassembled WGS sequence"/>
</dbReference>
<comment type="caution">
    <text evidence="1">The sequence shown here is derived from an EMBL/GenBank/DDBJ whole genome shotgun (WGS) entry which is preliminary data.</text>
</comment>
<gene>
    <name evidence="1" type="ORF">C3712_22235</name>
</gene>
<evidence type="ECO:0000313" key="2">
    <source>
        <dbReference type="Proteomes" id="UP000237025"/>
    </source>
</evidence>
<name>A0ABX4ZWB4_9ENTR</name>
<dbReference type="EMBL" id="PQVW01000026">
    <property type="protein sequence ID" value="POZ18933.1"/>
    <property type="molecule type" value="Genomic_DNA"/>
</dbReference>
<organism evidence="1 2">
    <name type="scientific">Lelliottia aquatilis</name>
    <dbReference type="NCBI Taxonomy" id="2080838"/>
    <lineage>
        <taxon>Bacteria</taxon>
        <taxon>Pseudomonadati</taxon>
        <taxon>Pseudomonadota</taxon>
        <taxon>Gammaproteobacteria</taxon>
        <taxon>Enterobacterales</taxon>
        <taxon>Enterobacteriaceae</taxon>
        <taxon>Lelliottia</taxon>
    </lineage>
</organism>
<protein>
    <submittedName>
        <fullName evidence="1">Uncharacterized protein</fullName>
    </submittedName>
</protein>
<sequence length="252" mass="26082">MLAGPSVALAGNSADITASVSVVSTDVCGFQVSPPDHNMQMTWTRDSEGKGNAVLTSNTAPAYVTVRAEGGASCNLNKIQLKTEVGTGMARLTTPDDITVFRANTGSQGAFWRILPLLADAKFYIDEAGGTQGAGVISWDGPNPGDTDEVIFSNAAQKMANSPIDAPGVGDGEYIFMTDEYVVAGGALLVDSAGNPGSFSSSATEEVYKSAKLGFGALIATDPENFDGVPSPQLGSGGDQFTFTWTVYIDQS</sequence>
<keyword evidence="2" id="KW-1185">Reference proteome</keyword>
<accession>A0ABX4ZWB4</accession>
<proteinExistence type="predicted"/>
<evidence type="ECO:0000313" key="1">
    <source>
        <dbReference type="EMBL" id="POZ18933.1"/>
    </source>
</evidence>
<reference evidence="1 2" key="1">
    <citation type="submission" date="2018-02" db="EMBL/GenBank/DDBJ databases">
        <title>Lelliotia aquatilis sp. nov., isolated from drinking water.</title>
        <authorList>
            <person name="Kaempfer P."/>
            <person name="Glaeser S."/>
            <person name="Exner M."/>
            <person name="Doijad S."/>
            <person name="Chakraborty T."/>
        </authorList>
    </citation>
    <scope>NUCLEOTIDE SEQUENCE [LARGE SCALE GENOMIC DNA]</scope>
    <source>
        <strain evidence="1 2">6331-17</strain>
    </source>
</reference>